<dbReference type="EMBL" id="VSSQ01002508">
    <property type="protein sequence ID" value="MPM15841.1"/>
    <property type="molecule type" value="Genomic_DNA"/>
</dbReference>
<dbReference type="InterPro" id="IPR059206">
    <property type="entry name" value="Sll1717-like"/>
</dbReference>
<organism evidence="1">
    <name type="scientific">bioreactor metagenome</name>
    <dbReference type="NCBI Taxonomy" id="1076179"/>
    <lineage>
        <taxon>unclassified sequences</taxon>
        <taxon>metagenomes</taxon>
        <taxon>ecological metagenomes</taxon>
    </lineage>
</organism>
<accession>A0A644XJ74</accession>
<name>A0A644XJ74_9ZZZZ</name>
<comment type="caution">
    <text evidence="1">The sequence shown here is derived from an EMBL/GenBank/DDBJ whole genome shotgun (WGS) entry which is preliminary data.</text>
</comment>
<dbReference type="NCBIfam" id="NF047389">
    <property type="entry name" value="ATPase_Sll1717"/>
    <property type="match status" value="1"/>
</dbReference>
<proteinExistence type="predicted"/>
<evidence type="ECO:0000313" key="1">
    <source>
        <dbReference type="EMBL" id="MPM15841.1"/>
    </source>
</evidence>
<sequence>MTFGTGLLKRKILSRGTESGSAVNLIPRAAASATVILFLRTDIWQQVSFNDRNKMSQDIGYLLWADEQLVTVIEARIKSSSGDESADWYSVFFDGEMRQRARSSTYILKRTMGRPRDIFAYASFALEEAKRAGHESVLAEDIYASESRFSRHVLDELTDEIAPSVSDFASVLATLKALNRRSFGWSDWFEKAGAQGLDESEARQALEQLFEASVVGVLEVGGGGGGSRSRYRYQDNYLQPREDALMQVHLAVTKELGLKDS</sequence>
<reference evidence="1" key="1">
    <citation type="submission" date="2019-08" db="EMBL/GenBank/DDBJ databases">
        <authorList>
            <person name="Kucharzyk K."/>
            <person name="Murdoch R.W."/>
            <person name="Higgins S."/>
            <person name="Loffler F."/>
        </authorList>
    </citation>
    <scope>NUCLEOTIDE SEQUENCE</scope>
</reference>
<gene>
    <name evidence="1" type="ORF">SDC9_62214</name>
</gene>
<protein>
    <submittedName>
        <fullName evidence="1">Uncharacterized protein</fullName>
    </submittedName>
</protein>
<dbReference type="AlphaFoldDB" id="A0A644XJ74"/>